<dbReference type="GO" id="GO:0004135">
    <property type="term" value="F:amylo-alpha-1,6-glucosidase activity"/>
    <property type="evidence" value="ECO:0007669"/>
    <property type="project" value="InterPro"/>
</dbReference>
<evidence type="ECO:0000313" key="3">
    <source>
        <dbReference type="EMBL" id="TDK50372.1"/>
    </source>
</evidence>
<dbReference type="PANTHER" id="PTHR10569:SF2">
    <property type="entry name" value="GLYCOGEN DEBRANCHING ENZYME"/>
    <property type="match status" value="1"/>
</dbReference>
<dbReference type="GO" id="GO:0004134">
    <property type="term" value="F:4-alpha-glucanotransferase activity"/>
    <property type="evidence" value="ECO:0007669"/>
    <property type="project" value="InterPro"/>
</dbReference>
<dbReference type="Pfam" id="PF06202">
    <property type="entry name" value="GDE_C"/>
    <property type="match status" value="1"/>
</dbReference>
<dbReference type="InterPro" id="IPR006451">
    <property type="entry name" value="Glycogen_debranch_arc"/>
</dbReference>
<sequence>MSYIHFDKTQLVNLNYSLDREIIRTNRSGTYTSTTIIGCNTRKYHGLLVAPQPKIDSQNHVFLSTVHETVIQHGASFNLGISKFPGNYHPRGHKYLKDFDSEPIPKLTYRVGGVLLQKELILDTNRDRVMIRYTLLEAHSPTKIRIQPFLAFRGYHTLCKENNDINKDFEKVPNGVKFQLYPVYDPLYLQLSKKNTFESDPKWYNNVEYIIERERGYDYQEDLYVPGYFEFDIKKGESVIFAAGLTEADPATRQRAFEKEVARRIPRNNFENCLINSATQFIRKREGDTRIIAGYPWFGWWGRDTFVAAPGLTLARGDKETFLEIMDTMSRDLKGPLFPNVGSGDFTNMNSIDAPLWFSWSLQQYIFFTGDKKTIQKRYLDKLKGIIDGYREGTDFNIHVMDNGLVYGGYDGVALTWMDAVTVDGPVTPRTGSPVEIQALWYNALKFYEELSGDQEYGKLAEKAKESFLAEFWDEENGYLADYVHDGEKDWAIRPNMVFATSLPYSMLDENQKASVLDLVKSKLLTNRGLRTLAPDDPAYKGYYFGDPISRDNAYHNGTVWVWPLGHFVDAYLKLHGKSGENFIKKIIQGFDGVMTQYGVGTVAEIFDGDAPHRPKGAISQAWSVGELLRMMDLIKRL</sequence>
<dbReference type="AlphaFoldDB" id="A0A4R5VDG1"/>
<dbReference type="InterPro" id="IPR012341">
    <property type="entry name" value="6hp_glycosidase-like_sf"/>
</dbReference>
<evidence type="ECO:0000259" key="2">
    <source>
        <dbReference type="Pfam" id="PF12439"/>
    </source>
</evidence>
<comment type="caution">
    <text evidence="3">The sequence shown here is derived from an EMBL/GenBank/DDBJ whole genome shotgun (WGS) entry which is preliminary data.</text>
</comment>
<dbReference type="InterPro" id="IPR024742">
    <property type="entry name" value="Glycogen_debranch_N"/>
</dbReference>
<evidence type="ECO:0000259" key="1">
    <source>
        <dbReference type="Pfam" id="PF06202"/>
    </source>
</evidence>
<accession>A0A4R5VDG1</accession>
<reference evidence="3 4" key="1">
    <citation type="submission" date="2019-03" db="EMBL/GenBank/DDBJ databases">
        <title>Algoriphagus aquimaris sp. nov., isolated form marine sediment in Pohang, Korea.</title>
        <authorList>
            <person name="Kim J."/>
            <person name="Yoon S.-H."/>
            <person name="Lee S.-S."/>
        </authorList>
    </citation>
    <scope>NUCLEOTIDE SEQUENCE [LARGE SCALE GENOMIC DNA]</scope>
    <source>
        <strain evidence="3 4">F21</strain>
    </source>
</reference>
<dbReference type="Proteomes" id="UP000295438">
    <property type="component" value="Unassembled WGS sequence"/>
</dbReference>
<feature type="domain" description="Glycogen debranching enzyme C-terminal" evidence="1">
    <location>
        <begin position="277"/>
        <end position="630"/>
    </location>
</feature>
<protein>
    <submittedName>
        <fullName evidence="3">Amylo-alpha-1,6-glucosidase</fullName>
    </submittedName>
</protein>
<dbReference type="NCBIfam" id="TIGR01561">
    <property type="entry name" value="gde_arch"/>
    <property type="match status" value="1"/>
</dbReference>
<keyword evidence="4" id="KW-1185">Reference proteome</keyword>
<feature type="domain" description="Glycogen debranching enzyme bacterial and archaeal type N-terminal" evidence="2">
    <location>
        <begin position="20"/>
        <end position="239"/>
    </location>
</feature>
<dbReference type="Pfam" id="PF12439">
    <property type="entry name" value="GDE_N"/>
    <property type="match status" value="1"/>
</dbReference>
<dbReference type="RefSeq" id="WP_133389518.1">
    <property type="nucleotide sequence ID" value="NZ_SMUW01000020.1"/>
</dbReference>
<evidence type="ECO:0000313" key="4">
    <source>
        <dbReference type="Proteomes" id="UP000295438"/>
    </source>
</evidence>
<dbReference type="GO" id="GO:0005980">
    <property type="term" value="P:glycogen catabolic process"/>
    <property type="evidence" value="ECO:0007669"/>
    <property type="project" value="InterPro"/>
</dbReference>
<dbReference type="EMBL" id="SMUW01000020">
    <property type="protein sequence ID" value="TDK50372.1"/>
    <property type="molecule type" value="Genomic_DNA"/>
</dbReference>
<dbReference type="Gene3D" id="1.50.10.10">
    <property type="match status" value="1"/>
</dbReference>
<dbReference type="InterPro" id="IPR008928">
    <property type="entry name" value="6-hairpin_glycosidase_sf"/>
</dbReference>
<dbReference type="PANTHER" id="PTHR10569">
    <property type="entry name" value="GLYCOGEN DEBRANCHING ENZYME"/>
    <property type="match status" value="1"/>
</dbReference>
<proteinExistence type="predicted"/>
<organism evidence="3 4">
    <name type="scientific">Algoriphagus formosus</name>
    <dbReference type="NCBI Taxonomy" id="2007308"/>
    <lineage>
        <taxon>Bacteria</taxon>
        <taxon>Pseudomonadati</taxon>
        <taxon>Bacteroidota</taxon>
        <taxon>Cytophagia</taxon>
        <taxon>Cytophagales</taxon>
        <taxon>Cyclobacteriaceae</taxon>
        <taxon>Algoriphagus</taxon>
    </lineage>
</organism>
<gene>
    <name evidence="3" type="ORF">E1898_01240</name>
</gene>
<dbReference type="SUPFAM" id="SSF48208">
    <property type="entry name" value="Six-hairpin glycosidases"/>
    <property type="match status" value="1"/>
</dbReference>
<dbReference type="InterPro" id="IPR032790">
    <property type="entry name" value="GDE_C"/>
</dbReference>
<name>A0A4R5VDG1_9BACT</name>
<dbReference type="InterPro" id="IPR010401">
    <property type="entry name" value="AGL/Gdb1"/>
</dbReference>